<keyword evidence="1" id="KW-0472">Membrane</keyword>
<accession>A0A3Q7IV08</accession>
<organism evidence="2">
    <name type="scientific">Solanum lycopersicum</name>
    <name type="common">Tomato</name>
    <name type="synonym">Lycopersicon esculentum</name>
    <dbReference type="NCBI Taxonomy" id="4081"/>
    <lineage>
        <taxon>Eukaryota</taxon>
        <taxon>Viridiplantae</taxon>
        <taxon>Streptophyta</taxon>
        <taxon>Embryophyta</taxon>
        <taxon>Tracheophyta</taxon>
        <taxon>Spermatophyta</taxon>
        <taxon>Magnoliopsida</taxon>
        <taxon>eudicotyledons</taxon>
        <taxon>Gunneridae</taxon>
        <taxon>Pentapetalae</taxon>
        <taxon>asterids</taxon>
        <taxon>lamiids</taxon>
        <taxon>Solanales</taxon>
        <taxon>Solanaceae</taxon>
        <taxon>Solanoideae</taxon>
        <taxon>Solaneae</taxon>
        <taxon>Solanum</taxon>
        <taxon>Solanum subgen. Lycopersicon</taxon>
    </lineage>
</organism>
<sequence length="142" mass="15731">MILILSDYIYKHSHITHILEKSCFNMPVSLLSRIFLSFQLHIVVTCLLAVLPFMSFQIHVIATCSPPVLSVDIKVLLFSSAFYRVSIFNLGLAMKLKIFPIDSATTPPTYDAIDIVPSHIHSEAIGAVVKGCTLLIKGDDKT</sequence>
<protein>
    <submittedName>
        <fullName evidence="2">Uncharacterized protein</fullName>
    </submittedName>
</protein>
<feature type="transmembrane region" description="Helical" evidence="1">
    <location>
        <begin position="34"/>
        <end position="55"/>
    </location>
</feature>
<name>A0A3Q7IV08_SOLLC</name>
<proteinExistence type="predicted"/>
<dbReference type="AlphaFoldDB" id="A0A3Q7IV08"/>
<keyword evidence="3" id="KW-1185">Reference proteome</keyword>
<evidence type="ECO:0000313" key="2">
    <source>
        <dbReference type="EnsemblPlants" id="Solyc11g039590.2.1"/>
    </source>
</evidence>
<dbReference type="InParanoid" id="A0A3Q7IV08"/>
<dbReference type="Gramene" id="Solyc11g039590.2.1">
    <property type="protein sequence ID" value="Solyc11g039590.2.1"/>
    <property type="gene ID" value="Solyc11g039590.2"/>
</dbReference>
<dbReference type="EnsemblPlants" id="Solyc11g039590.2.1">
    <property type="protein sequence ID" value="Solyc11g039590.2.1"/>
    <property type="gene ID" value="Solyc11g039590.2"/>
</dbReference>
<evidence type="ECO:0000256" key="1">
    <source>
        <dbReference type="SAM" id="Phobius"/>
    </source>
</evidence>
<keyword evidence="1" id="KW-0812">Transmembrane</keyword>
<evidence type="ECO:0000313" key="3">
    <source>
        <dbReference type="Proteomes" id="UP000004994"/>
    </source>
</evidence>
<reference evidence="2" key="2">
    <citation type="submission" date="2019-01" db="UniProtKB">
        <authorList>
            <consortium name="EnsemblPlants"/>
        </authorList>
    </citation>
    <scope>IDENTIFICATION</scope>
    <source>
        <strain evidence="2">cv. Heinz 1706</strain>
    </source>
</reference>
<keyword evidence="1" id="KW-1133">Transmembrane helix</keyword>
<reference evidence="2" key="1">
    <citation type="journal article" date="2012" name="Nature">
        <title>The tomato genome sequence provides insights into fleshy fruit evolution.</title>
        <authorList>
            <consortium name="Tomato Genome Consortium"/>
        </authorList>
    </citation>
    <scope>NUCLEOTIDE SEQUENCE [LARGE SCALE GENOMIC DNA]</scope>
    <source>
        <strain evidence="2">cv. Heinz 1706</strain>
    </source>
</reference>
<dbReference type="Proteomes" id="UP000004994">
    <property type="component" value="Chromosome 11"/>
</dbReference>